<dbReference type="EMBL" id="KN822084">
    <property type="protein sequence ID" value="KIM58614.1"/>
    <property type="molecule type" value="Genomic_DNA"/>
</dbReference>
<reference evidence="3" key="2">
    <citation type="submission" date="2015-01" db="EMBL/GenBank/DDBJ databases">
        <title>Evolutionary Origins and Diversification of the Mycorrhizal Mutualists.</title>
        <authorList>
            <consortium name="DOE Joint Genome Institute"/>
            <consortium name="Mycorrhizal Genomics Consortium"/>
            <person name="Kohler A."/>
            <person name="Kuo A."/>
            <person name="Nagy L.G."/>
            <person name="Floudas D."/>
            <person name="Copeland A."/>
            <person name="Barry K.W."/>
            <person name="Cichocki N."/>
            <person name="Veneault-Fourrey C."/>
            <person name="LaButti K."/>
            <person name="Lindquist E.A."/>
            <person name="Lipzen A."/>
            <person name="Lundell T."/>
            <person name="Morin E."/>
            <person name="Murat C."/>
            <person name="Riley R."/>
            <person name="Ohm R."/>
            <person name="Sun H."/>
            <person name="Tunlid A."/>
            <person name="Henrissat B."/>
            <person name="Grigoriev I.V."/>
            <person name="Hibbett D.S."/>
            <person name="Martin F."/>
        </authorList>
    </citation>
    <scope>NUCLEOTIDE SEQUENCE [LARGE SCALE GENOMIC DNA]</scope>
    <source>
        <strain evidence="3">Foug A</strain>
    </source>
</reference>
<feature type="region of interest" description="Disordered" evidence="1">
    <location>
        <begin position="122"/>
        <end position="164"/>
    </location>
</feature>
<dbReference type="HOGENOM" id="CLU_082802_0_0_1"/>
<dbReference type="Proteomes" id="UP000053989">
    <property type="component" value="Unassembled WGS sequence"/>
</dbReference>
<dbReference type="STRING" id="1036808.A0A0C3DR04"/>
<organism evidence="2 3">
    <name type="scientific">Scleroderma citrinum Foug A</name>
    <dbReference type="NCBI Taxonomy" id="1036808"/>
    <lineage>
        <taxon>Eukaryota</taxon>
        <taxon>Fungi</taxon>
        <taxon>Dikarya</taxon>
        <taxon>Basidiomycota</taxon>
        <taxon>Agaricomycotina</taxon>
        <taxon>Agaricomycetes</taxon>
        <taxon>Agaricomycetidae</taxon>
        <taxon>Boletales</taxon>
        <taxon>Sclerodermatineae</taxon>
        <taxon>Sclerodermataceae</taxon>
        <taxon>Scleroderma</taxon>
    </lineage>
</organism>
<name>A0A0C3DR04_9AGAM</name>
<protein>
    <submittedName>
        <fullName evidence="2">Uncharacterized protein</fullName>
    </submittedName>
</protein>
<dbReference type="InParanoid" id="A0A0C3DR04"/>
<evidence type="ECO:0000313" key="2">
    <source>
        <dbReference type="EMBL" id="KIM58614.1"/>
    </source>
</evidence>
<reference evidence="2 3" key="1">
    <citation type="submission" date="2014-04" db="EMBL/GenBank/DDBJ databases">
        <authorList>
            <consortium name="DOE Joint Genome Institute"/>
            <person name="Kuo A."/>
            <person name="Kohler A."/>
            <person name="Nagy L.G."/>
            <person name="Floudas D."/>
            <person name="Copeland A."/>
            <person name="Barry K.W."/>
            <person name="Cichocki N."/>
            <person name="Veneault-Fourrey C."/>
            <person name="LaButti K."/>
            <person name="Lindquist E.A."/>
            <person name="Lipzen A."/>
            <person name="Lundell T."/>
            <person name="Morin E."/>
            <person name="Murat C."/>
            <person name="Sun H."/>
            <person name="Tunlid A."/>
            <person name="Henrissat B."/>
            <person name="Grigoriev I.V."/>
            <person name="Hibbett D.S."/>
            <person name="Martin F."/>
            <person name="Nordberg H.P."/>
            <person name="Cantor M.N."/>
            <person name="Hua S.X."/>
        </authorList>
    </citation>
    <scope>NUCLEOTIDE SEQUENCE [LARGE SCALE GENOMIC DNA]</scope>
    <source>
        <strain evidence="2 3">Foug A</strain>
    </source>
</reference>
<sequence length="164" mass="18347">MSQQHATEPSPILTGEDHAEGVIANAAKVITQYTNSLKQHNNPEYWNKTTQVVWDELQKVKLVVTDLPVGFAMPIHLITADAFMVSPESLQKSWKWPPWEHIQHAKENNIKDHPWFKLQEPSFPVLTTGSPPPVPKQKGKGKGKAKVVETEKDMDGAAQGRDPV</sequence>
<feature type="compositionally biased region" description="Basic and acidic residues" evidence="1">
    <location>
        <begin position="146"/>
        <end position="155"/>
    </location>
</feature>
<gene>
    <name evidence="2" type="ORF">SCLCIDRAFT_27998</name>
</gene>
<proteinExistence type="predicted"/>
<dbReference type="AlphaFoldDB" id="A0A0C3DR04"/>
<accession>A0A0C3DR04</accession>
<evidence type="ECO:0000313" key="3">
    <source>
        <dbReference type="Proteomes" id="UP000053989"/>
    </source>
</evidence>
<keyword evidence="3" id="KW-1185">Reference proteome</keyword>
<evidence type="ECO:0000256" key="1">
    <source>
        <dbReference type="SAM" id="MobiDB-lite"/>
    </source>
</evidence>